<evidence type="ECO:0000313" key="1">
    <source>
        <dbReference type="EMBL" id="KAK7501670.1"/>
    </source>
</evidence>
<name>A0ABD0LQ98_9CAEN</name>
<gene>
    <name evidence="1" type="ORF">BaRGS_00007101</name>
</gene>
<dbReference type="AlphaFoldDB" id="A0ABD0LQ98"/>
<protein>
    <submittedName>
        <fullName evidence="1">Uncharacterized protein</fullName>
    </submittedName>
</protein>
<proteinExistence type="predicted"/>
<dbReference type="EMBL" id="JACVVK020000030">
    <property type="protein sequence ID" value="KAK7501670.1"/>
    <property type="molecule type" value="Genomic_DNA"/>
</dbReference>
<reference evidence="1 2" key="1">
    <citation type="journal article" date="2023" name="Sci. Data">
        <title>Genome assembly of the Korean intertidal mud-creeper Batillaria attramentaria.</title>
        <authorList>
            <person name="Patra A.K."/>
            <person name="Ho P.T."/>
            <person name="Jun S."/>
            <person name="Lee S.J."/>
            <person name="Kim Y."/>
            <person name="Won Y.J."/>
        </authorList>
    </citation>
    <scope>NUCLEOTIDE SEQUENCE [LARGE SCALE GENOMIC DNA]</scope>
    <source>
        <strain evidence="1">Wonlab-2016</strain>
    </source>
</reference>
<evidence type="ECO:0000313" key="2">
    <source>
        <dbReference type="Proteomes" id="UP001519460"/>
    </source>
</evidence>
<comment type="caution">
    <text evidence="1">The sequence shown here is derived from an EMBL/GenBank/DDBJ whole genome shotgun (WGS) entry which is preliminary data.</text>
</comment>
<accession>A0ABD0LQ98</accession>
<keyword evidence="2" id="KW-1185">Reference proteome</keyword>
<dbReference type="Proteomes" id="UP001519460">
    <property type="component" value="Unassembled WGS sequence"/>
</dbReference>
<organism evidence="1 2">
    <name type="scientific">Batillaria attramentaria</name>
    <dbReference type="NCBI Taxonomy" id="370345"/>
    <lineage>
        <taxon>Eukaryota</taxon>
        <taxon>Metazoa</taxon>
        <taxon>Spiralia</taxon>
        <taxon>Lophotrochozoa</taxon>
        <taxon>Mollusca</taxon>
        <taxon>Gastropoda</taxon>
        <taxon>Caenogastropoda</taxon>
        <taxon>Sorbeoconcha</taxon>
        <taxon>Cerithioidea</taxon>
        <taxon>Batillariidae</taxon>
        <taxon>Batillaria</taxon>
    </lineage>
</organism>
<sequence length="107" mass="11750">MCWDKAGPRYAVSCCRYTYTCAICERLARGGTVCSRPTNSVSSAKVNITVSLSLSVSMYRSMITVDKAVCLAGMHNIVSSLGTQEKSTFFIVNHSVNSNTFFFTLVR</sequence>